<dbReference type="GO" id="GO:0016747">
    <property type="term" value="F:acyltransferase activity, transferring groups other than amino-acyl groups"/>
    <property type="evidence" value="ECO:0007669"/>
    <property type="project" value="InterPro"/>
</dbReference>
<reference evidence="2" key="1">
    <citation type="submission" date="2006-06" db="EMBL/GenBank/DDBJ databases">
        <title>Complete sequence of chromosome of Mycobacterium sp. MCS.</title>
        <authorList>
            <consortium name="US DOE Joint Genome Institute"/>
            <person name="Copeland A."/>
            <person name="Lucas S."/>
            <person name="Lapidus A."/>
            <person name="Barry K."/>
            <person name="Detter J.C."/>
            <person name="Glavina del Rio T."/>
            <person name="Hammon N."/>
            <person name="Israni S."/>
            <person name="Dalin E."/>
            <person name="Tice H."/>
            <person name="Pitluck S."/>
            <person name="Martinez M."/>
            <person name="Schmutz J."/>
            <person name="Larimer F."/>
            <person name="Land M."/>
            <person name="Hauser L."/>
            <person name="Kyrpides N."/>
            <person name="Kim E."/>
            <person name="Miller C.D."/>
            <person name="Hughes J.E."/>
            <person name="Anderson A.J."/>
            <person name="Sims R.C."/>
            <person name="Richardson P."/>
        </authorList>
    </citation>
    <scope>NUCLEOTIDE SEQUENCE [LARGE SCALE GENOMIC DNA]</scope>
    <source>
        <strain evidence="2">MCS</strain>
    </source>
</reference>
<keyword evidence="2" id="KW-0808">Transferase</keyword>
<evidence type="ECO:0000313" key="2">
    <source>
        <dbReference type="EMBL" id="ABG08178.1"/>
    </source>
</evidence>
<dbReference type="InterPro" id="IPR000182">
    <property type="entry name" value="GNAT_dom"/>
</dbReference>
<protein>
    <submittedName>
        <fullName evidence="2">GCN5-related N-acetyltransferase</fullName>
    </submittedName>
</protein>
<dbReference type="CDD" id="cd04301">
    <property type="entry name" value="NAT_SF"/>
    <property type="match status" value="1"/>
</dbReference>
<dbReference type="KEGG" id="mmc:Mmcs_2070"/>
<dbReference type="InterPro" id="IPR016181">
    <property type="entry name" value="Acyl_CoA_acyltransferase"/>
</dbReference>
<gene>
    <name evidence="2" type="ordered locus">Mmcs_2070</name>
</gene>
<feature type="domain" description="N-acetyltransferase" evidence="1">
    <location>
        <begin position="8"/>
        <end position="150"/>
    </location>
</feature>
<dbReference type="SUPFAM" id="SSF55729">
    <property type="entry name" value="Acyl-CoA N-acyltransferases (Nat)"/>
    <property type="match status" value="1"/>
</dbReference>
<dbReference type="PROSITE" id="PS51186">
    <property type="entry name" value="GNAT"/>
    <property type="match status" value="1"/>
</dbReference>
<sequence>MTVALRRSWAKDLDAATLYELLKLRVEVFVVEQACPYPELDGRDLLAETRHFWLEGSDGEVISTLRLMEEHPGGQKGFRIGRVCTRRDARGHGHTARLMQAALADVGDHPCRINAQTYLQEMYARHGFVRAGDEFVEDGIPHVPMLRPGSGTAHQ</sequence>
<accession>A0A5Q5BIT2</accession>
<dbReference type="AlphaFoldDB" id="A0A5Q5BIT2"/>
<evidence type="ECO:0000259" key="1">
    <source>
        <dbReference type="PROSITE" id="PS51186"/>
    </source>
</evidence>
<dbReference type="EMBL" id="CP000384">
    <property type="protein sequence ID" value="ABG08178.1"/>
    <property type="molecule type" value="Genomic_DNA"/>
</dbReference>
<name>A0A5Q5BIT2_MYCSS</name>
<dbReference type="Gene3D" id="3.40.630.30">
    <property type="match status" value="1"/>
</dbReference>
<organism evidence="2">
    <name type="scientific">Mycobacterium sp. (strain MCS)</name>
    <dbReference type="NCBI Taxonomy" id="164756"/>
    <lineage>
        <taxon>Bacteria</taxon>
        <taxon>Bacillati</taxon>
        <taxon>Actinomycetota</taxon>
        <taxon>Actinomycetes</taxon>
        <taxon>Mycobacteriales</taxon>
        <taxon>Mycobacteriaceae</taxon>
        <taxon>Mycobacterium</taxon>
    </lineage>
</organism>
<proteinExistence type="predicted"/>
<dbReference type="Pfam" id="PF13673">
    <property type="entry name" value="Acetyltransf_10"/>
    <property type="match status" value="1"/>
</dbReference>